<protein>
    <submittedName>
        <fullName evidence="1">Uncharacterized protein</fullName>
    </submittedName>
</protein>
<dbReference type="EMBL" id="CM045759">
    <property type="protein sequence ID" value="KAI8020184.1"/>
    <property type="molecule type" value="Genomic_DNA"/>
</dbReference>
<sequence>MVDANAIILGGERLSNCSDKFVSVFEVIDKVSSNAEIEDHLQTQVMKGANRRLLPFLECAHVEQWIDFASLEIDANILNWFRPRTGRAVYLPPAKEAAISALKRGLGALNTNLASNTCLVGHVVTVPDIIIWLALLRRFITSIIPSRLSRQM</sequence>
<proteinExistence type="predicted"/>
<comment type="caution">
    <text evidence="1">The sequence shown here is derived from an EMBL/GenBank/DDBJ whole genome shotgun (WGS) entry which is preliminary data.</text>
</comment>
<reference evidence="1 2" key="1">
    <citation type="journal article" date="2022" name="Plant J.">
        <title>Chromosome-level genome of Camellia lanceoleosa provides a valuable resource for understanding genome evolution and self-incompatibility.</title>
        <authorList>
            <person name="Gong W."/>
            <person name="Xiao S."/>
            <person name="Wang L."/>
            <person name="Liao Z."/>
            <person name="Chang Y."/>
            <person name="Mo W."/>
            <person name="Hu G."/>
            <person name="Li W."/>
            <person name="Zhao G."/>
            <person name="Zhu H."/>
            <person name="Hu X."/>
            <person name="Ji K."/>
            <person name="Xiang X."/>
            <person name="Song Q."/>
            <person name="Yuan D."/>
            <person name="Jin S."/>
            <person name="Zhang L."/>
        </authorList>
    </citation>
    <scope>NUCLEOTIDE SEQUENCE [LARGE SCALE GENOMIC DNA]</scope>
    <source>
        <strain evidence="1">SQ_2022a</strain>
    </source>
</reference>
<evidence type="ECO:0000313" key="1">
    <source>
        <dbReference type="EMBL" id="KAI8020184.1"/>
    </source>
</evidence>
<gene>
    <name evidence="1" type="ORF">LOK49_LG04G00626</name>
</gene>
<organism evidence="1 2">
    <name type="scientific">Camellia lanceoleosa</name>
    <dbReference type="NCBI Taxonomy" id="1840588"/>
    <lineage>
        <taxon>Eukaryota</taxon>
        <taxon>Viridiplantae</taxon>
        <taxon>Streptophyta</taxon>
        <taxon>Embryophyta</taxon>
        <taxon>Tracheophyta</taxon>
        <taxon>Spermatophyta</taxon>
        <taxon>Magnoliopsida</taxon>
        <taxon>eudicotyledons</taxon>
        <taxon>Gunneridae</taxon>
        <taxon>Pentapetalae</taxon>
        <taxon>asterids</taxon>
        <taxon>Ericales</taxon>
        <taxon>Theaceae</taxon>
        <taxon>Camellia</taxon>
    </lineage>
</organism>
<accession>A0ACC0I5L3</accession>
<keyword evidence="2" id="KW-1185">Reference proteome</keyword>
<evidence type="ECO:0000313" key="2">
    <source>
        <dbReference type="Proteomes" id="UP001060215"/>
    </source>
</evidence>
<dbReference type="Proteomes" id="UP001060215">
    <property type="component" value="Chromosome 2"/>
</dbReference>
<name>A0ACC0I5L3_9ERIC</name>